<name>A0A161PLV5_9BACI</name>
<organism evidence="1 2">
    <name type="scientific">Alkalihalobacillus trypoxylicola</name>
    <dbReference type="NCBI Taxonomy" id="519424"/>
    <lineage>
        <taxon>Bacteria</taxon>
        <taxon>Bacillati</taxon>
        <taxon>Bacillota</taxon>
        <taxon>Bacilli</taxon>
        <taxon>Bacillales</taxon>
        <taxon>Bacillaceae</taxon>
        <taxon>Alkalihalobacillus</taxon>
    </lineage>
</organism>
<protein>
    <recommendedName>
        <fullName evidence="3">Transcriptional regulator</fullName>
    </recommendedName>
</protein>
<proteinExistence type="predicted"/>
<dbReference type="RefSeq" id="WP_061947196.1">
    <property type="nucleotide sequence ID" value="NZ_LTAO01000001.1"/>
</dbReference>
<evidence type="ECO:0000313" key="2">
    <source>
        <dbReference type="Proteomes" id="UP000075806"/>
    </source>
</evidence>
<accession>A0A161PLV5</accession>
<evidence type="ECO:0000313" key="1">
    <source>
        <dbReference type="EMBL" id="KYG34943.1"/>
    </source>
</evidence>
<keyword evidence="2" id="KW-1185">Reference proteome</keyword>
<dbReference type="AlphaFoldDB" id="A0A161PLV5"/>
<evidence type="ECO:0008006" key="3">
    <source>
        <dbReference type="Google" id="ProtNLM"/>
    </source>
</evidence>
<dbReference type="EMBL" id="LTAO01000001">
    <property type="protein sequence ID" value="KYG34943.1"/>
    <property type="molecule type" value="Genomic_DNA"/>
</dbReference>
<comment type="caution">
    <text evidence="1">The sequence shown here is derived from an EMBL/GenBank/DDBJ whole genome shotgun (WGS) entry which is preliminary data.</text>
</comment>
<reference evidence="1" key="1">
    <citation type="submission" date="2016-02" db="EMBL/GenBank/DDBJ databases">
        <title>Genome sequence of Bacillus trypoxylicola KCTC 13244(T).</title>
        <authorList>
            <person name="Jeong H."/>
            <person name="Park S.-H."/>
            <person name="Choi S.-K."/>
        </authorList>
    </citation>
    <scope>NUCLEOTIDE SEQUENCE [LARGE SCALE GENOMIC DNA]</scope>
    <source>
        <strain evidence="1">KCTC 13244</strain>
    </source>
</reference>
<gene>
    <name evidence="1" type="ORF">AZF04_01010</name>
</gene>
<dbReference type="Proteomes" id="UP000075806">
    <property type="component" value="Unassembled WGS sequence"/>
</dbReference>
<sequence length="79" mass="8855">MNNEDRLILIVIKGMCEGHVFPSIETLCLSTGHSRKTLFPILYRLSKEGKIAWVNEDAVMSVPSQNHNLTTSTSVQKII</sequence>